<dbReference type="InterPro" id="IPR032466">
    <property type="entry name" value="Metal_Hydrolase"/>
</dbReference>
<dbReference type="EMBL" id="BJTZ01000004">
    <property type="protein sequence ID" value="GEK12939.1"/>
    <property type="molecule type" value="Genomic_DNA"/>
</dbReference>
<dbReference type="SUPFAM" id="SSF51556">
    <property type="entry name" value="Metallo-dependent hydrolases"/>
    <property type="match status" value="1"/>
</dbReference>
<dbReference type="PANTHER" id="PTHR43794">
    <property type="entry name" value="AMINOHYDROLASE SSNA-RELATED"/>
    <property type="match status" value="1"/>
</dbReference>
<dbReference type="Proteomes" id="UP000321787">
    <property type="component" value="Unassembled WGS sequence"/>
</dbReference>
<reference evidence="4 5" key="1">
    <citation type="submission" date="2019-07" db="EMBL/GenBank/DDBJ databases">
        <title>Whole genome shotgun sequence of Aliivibrio fischeri NBRC 101058.</title>
        <authorList>
            <person name="Hosoyama A."/>
            <person name="Uohara A."/>
            <person name="Ohji S."/>
            <person name="Ichikawa N."/>
        </authorList>
    </citation>
    <scope>NUCLEOTIDE SEQUENCE [LARGE SCALE GENOMIC DNA]</scope>
    <source>
        <strain evidence="4 5">NBRC 101058</strain>
    </source>
</reference>
<dbReference type="InterPro" id="IPR006680">
    <property type="entry name" value="Amidohydro-rel"/>
</dbReference>
<dbReference type="Gene3D" id="3.20.20.140">
    <property type="entry name" value="Metal-dependent hydrolases"/>
    <property type="match status" value="1"/>
</dbReference>
<comment type="similarity">
    <text evidence="1">Belongs to the metallo-dependent hydrolases superfamily. ATZ/TRZ family.</text>
</comment>
<accession>A0A510UEJ8</accession>
<dbReference type="AlphaFoldDB" id="A0A510UEJ8"/>
<organism evidence="4 5">
    <name type="scientific">Aliivibrio fischeri</name>
    <name type="common">Vibrio fischeri</name>
    <dbReference type="NCBI Taxonomy" id="668"/>
    <lineage>
        <taxon>Bacteria</taxon>
        <taxon>Pseudomonadati</taxon>
        <taxon>Pseudomonadota</taxon>
        <taxon>Gammaproteobacteria</taxon>
        <taxon>Vibrionales</taxon>
        <taxon>Vibrionaceae</taxon>
        <taxon>Aliivibrio</taxon>
    </lineage>
</organism>
<evidence type="ECO:0000256" key="1">
    <source>
        <dbReference type="ARBA" id="ARBA00006745"/>
    </source>
</evidence>
<comment type="caution">
    <text evidence="4">The sequence shown here is derived from an EMBL/GenBank/DDBJ whole genome shotgun (WGS) entry which is preliminary data.</text>
</comment>
<evidence type="ECO:0000313" key="4">
    <source>
        <dbReference type="EMBL" id="GEK12939.1"/>
    </source>
</evidence>
<name>A0A510UEJ8_ALIFS</name>
<dbReference type="InterPro" id="IPR011059">
    <property type="entry name" value="Metal-dep_hydrolase_composite"/>
</dbReference>
<protein>
    <submittedName>
        <fullName evidence="4">Amidohydrolase</fullName>
    </submittedName>
</protein>
<proteinExistence type="inferred from homology"/>
<evidence type="ECO:0000313" key="5">
    <source>
        <dbReference type="Proteomes" id="UP000321787"/>
    </source>
</evidence>
<evidence type="ECO:0000259" key="3">
    <source>
        <dbReference type="Pfam" id="PF01979"/>
    </source>
</evidence>
<dbReference type="Gene3D" id="2.30.40.10">
    <property type="entry name" value="Urease, subunit C, domain 1"/>
    <property type="match status" value="1"/>
</dbReference>
<dbReference type="Pfam" id="PF01979">
    <property type="entry name" value="Amidohydro_1"/>
    <property type="match status" value="1"/>
</dbReference>
<feature type="domain" description="Amidohydrolase-related" evidence="3">
    <location>
        <begin position="64"/>
        <end position="414"/>
    </location>
</feature>
<dbReference type="SUPFAM" id="SSF51338">
    <property type="entry name" value="Composite domain of metallo-dependent hydrolases"/>
    <property type="match status" value="1"/>
</dbReference>
<evidence type="ECO:0000256" key="2">
    <source>
        <dbReference type="ARBA" id="ARBA00022801"/>
    </source>
</evidence>
<sequence length="458" mass="50804">MAKQQEYNADLIINNGQVLTVNADMQVINDGVVVVKNDKIIAVGDEKLLEQYYAPKNIDANDGIVMPGMINAHNHLPMIAFRGLGEEGISNRLFAYFFPLEAQKLSRELIYNATKLGAIDLAQSGVTTYADMYYHMDEMAKATKEVGLRAVLGETVIKFPVVDAKQPYGGIQYAKSFIEEYQNDPLITPAYAPHAVYTVSKEKLQEINQLSEDYDVPVLIHVAEFPNEEARIKDPTKATSPVEYLEEIGVLDERMVIAHGIHLSQHDQALLKQADVGVVYNPMANAKGATGIAPAWDMFRADMRVGLGTDGPMSSNQVDLWHTLSYAANMQRLKHSDRTIMIPEQVIEMATIGGAKALHMEDEIGSLEVGKKADIIIVETQSANMMPSYDPYATLVYQANPSNVDTTIVNGKVVMEQRQMKTIQLDDIRQSVEVFESDIADFAKELSKKAIKSKSLMD</sequence>
<keyword evidence="2 4" id="KW-0378">Hydrolase</keyword>
<dbReference type="GO" id="GO:0016810">
    <property type="term" value="F:hydrolase activity, acting on carbon-nitrogen (but not peptide) bonds"/>
    <property type="evidence" value="ECO:0007669"/>
    <property type="project" value="InterPro"/>
</dbReference>
<dbReference type="InterPro" id="IPR050287">
    <property type="entry name" value="MTA/SAH_deaminase"/>
</dbReference>
<dbReference type="PANTHER" id="PTHR43794:SF11">
    <property type="entry name" value="AMIDOHYDROLASE-RELATED DOMAIN-CONTAINING PROTEIN"/>
    <property type="match status" value="1"/>
</dbReference>
<dbReference type="CDD" id="cd01298">
    <property type="entry name" value="ATZ_TRZ_like"/>
    <property type="match status" value="1"/>
</dbReference>
<gene>
    <name evidence="4" type="primary">ssnA</name>
    <name evidence="4" type="ORF">AFI02nite_09750</name>
</gene>